<evidence type="ECO:0000313" key="1">
    <source>
        <dbReference type="EMBL" id="RCL74389.1"/>
    </source>
</evidence>
<name>A0A368DRE7_9PROT</name>
<sequence length="100" mass="12199">MDKKKQLKNISFGGDWSEKILNDHEKHIFIKRLKYIYESSFINEIPKSDLEETFFYIKNNIEKGDIFIQSFKDKLKIKDPYQRRSELLKTINNLMRWLPK</sequence>
<evidence type="ECO:0000313" key="2">
    <source>
        <dbReference type="Proteomes" id="UP000253570"/>
    </source>
</evidence>
<dbReference type="AlphaFoldDB" id="A0A368DRE7"/>
<dbReference type="Proteomes" id="UP000253570">
    <property type="component" value="Unassembled WGS sequence"/>
</dbReference>
<proteinExistence type="predicted"/>
<comment type="caution">
    <text evidence="1">The sequence shown here is derived from an EMBL/GenBank/DDBJ whole genome shotgun (WGS) entry which is preliminary data.</text>
</comment>
<dbReference type="EMBL" id="QOQD01000002">
    <property type="protein sequence ID" value="RCL74389.1"/>
    <property type="molecule type" value="Genomic_DNA"/>
</dbReference>
<organism evidence="1 2">
    <name type="scientific">PS1 clade bacterium</name>
    <dbReference type="NCBI Taxonomy" id="2175152"/>
    <lineage>
        <taxon>Bacteria</taxon>
        <taxon>Pseudomonadati</taxon>
        <taxon>Pseudomonadota</taxon>
        <taxon>Alphaproteobacteria</taxon>
        <taxon>PS1 clade</taxon>
    </lineage>
</organism>
<accession>A0A368DRE7</accession>
<protein>
    <submittedName>
        <fullName evidence="1">Uncharacterized protein</fullName>
    </submittedName>
</protein>
<reference evidence="1 2" key="1">
    <citation type="journal article" date="2018" name="Microbiome">
        <title>Fine metagenomic profile of the Mediterranean stratified and mixed water columns revealed by assembly and recruitment.</title>
        <authorList>
            <person name="Haro-Moreno J.M."/>
            <person name="Lopez-Perez M."/>
            <person name="De La Torre J.R."/>
            <person name="Picazo A."/>
            <person name="Camacho A."/>
            <person name="Rodriguez-Valera F."/>
        </authorList>
    </citation>
    <scope>NUCLEOTIDE SEQUENCE [LARGE SCALE GENOMIC DNA]</scope>
    <source>
        <strain evidence="1">MED-G57</strain>
    </source>
</reference>
<gene>
    <name evidence="1" type="ORF">DBW71_01295</name>
</gene>